<organism evidence="3">
    <name type="scientific">Arabidopsis lyrata subsp. lyrata</name>
    <name type="common">Lyre-leaved rock-cress</name>
    <dbReference type="NCBI Taxonomy" id="81972"/>
    <lineage>
        <taxon>Eukaryota</taxon>
        <taxon>Viridiplantae</taxon>
        <taxon>Streptophyta</taxon>
        <taxon>Embryophyta</taxon>
        <taxon>Tracheophyta</taxon>
        <taxon>Spermatophyta</taxon>
        <taxon>Magnoliopsida</taxon>
        <taxon>eudicotyledons</taxon>
        <taxon>Gunneridae</taxon>
        <taxon>Pentapetalae</taxon>
        <taxon>rosids</taxon>
        <taxon>malvids</taxon>
        <taxon>Brassicales</taxon>
        <taxon>Brassicaceae</taxon>
        <taxon>Camelineae</taxon>
        <taxon>Arabidopsis</taxon>
    </lineage>
</organism>
<dbReference type="InterPro" id="IPR012340">
    <property type="entry name" value="NA-bd_OB-fold"/>
</dbReference>
<accession>D7MKC7</accession>
<dbReference type="PANTHER" id="PTHR47165">
    <property type="entry name" value="OS03G0429900 PROTEIN"/>
    <property type="match status" value="1"/>
</dbReference>
<feature type="domain" description="Replication protein A 70 kDa DNA-binding subunit B/D first OB fold" evidence="1">
    <location>
        <begin position="142"/>
        <end position="239"/>
    </location>
</feature>
<protein>
    <recommendedName>
        <fullName evidence="1">Replication protein A 70 kDa DNA-binding subunit B/D first OB fold domain-containing protein</fullName>
    </recommendedName>
</protein>
<gene>
    <name evidence="2" type="ORF">ARALYDRAFT_917641</name>
</gene>
<dbReference type="Proteomes" id="UP000008694">
    <property type="component" value="Unassembled WGS sequence"/>
</dbReference>
<dbReference type="EMBL" id="GL348720">
    <property type="protein sequence ID" value="EFH40103.1"/>
    <property type="molecule type" value="Genomic_DNA"/>
</dbReference>
<proteinExistence type="predicted"/>
<feature type="domain" description="Replication protein A 70 kDa DNA-binding subunit B/D first OB fold" evidence="1">
    <location>
        <begin position="2"/>
        <end position="61"/>
    </location>
</feature>
<dbReference type="Gene3D" id="2.40.50.140">
    <property type="entry name" value="Nucleic acid-binding proteins"/>
    <property type="match status" value="3"/>
</dbReference>
<dbReference type="CDD" id="cd04480">
    <property type="entry name" value="RPA1_DBD_A_like"/>
    <property type="match status" value="1"/>
</dbReference>
<dbReference type="SUPFAM" id="SSF50249">
    <property type="entry name" value="Nucleic acid-binding proteins"/>
    <property type="match status" value="2"/>
</dbReference>
<dbReference type="HOGENOM" id="CLU_726370_0_0_1"/>
<evidence type="ECO:0000313" key="3">
    <source>
        <dbReference type="Proteomes" id="UP000008694"/>
    </source>
</evidence>
<dbReference type="STRING" id="81972.D7MKC7"/>
<name>D7MKC7_ARALL</name>
<dbReference type="Pfam" id="PF02721">
    <property type="entry name" value="DUF223"/>
    <property type="match status" value="2"/>
</dbReference>
<dbReference type="InterPro" id="IPR003871">
    <property type="entry name" value="RFA1B/D_OB_1st"/>
</dbReference>
<dbReference type="PANTHER" id="PTHR47165:SF4">
    <property type="entry name" value="OS03G0429900 PROTEIN"/>
    <property type="match status" value="1"/>
</dbReference>
<keyword evidence="3" id="KW-1185">Reference proteome</keyword>
<dbReference type="eggNOG" id="KOG0851">
    <property type="taxonomic scope" value="Eukaryota"/>
</dbReference>
<dbReference type="AlphaFoldDB" id="D7MKC7"/>
<evidence type="ECO:0000259" key="1">
    <source>
        <dbReference type="Pfam" id="PF02721"/>
    </source>
</evidence>
<reference evidence="3" key="1">
    <citation type="journal article" date="2011" name="Nat. Genet.">
        <title>The Arabidopsis lyrata genome sequence and the basis of rapid genome size change.</title>
        <authorList>
            <person name="Hu T.T."/>
            <person name="Pattyn P."/>
            <person name="Bakker E.G."/>
            <person name="Cao J."/>
            <person name="Cheng J.-F."/>
            <person name="Clark R.M."/>
            <person name="Fahlgren N."/>
            <person name="Fawcett J.A."/>
            <person name="Grimwood J."/>
            <person name="Gundlach H."/>
            <person name="Haberer G."/>
            <person name="Hollister J.D."/>
            <person name="Ossowski S."/>
            <person name="Ottilar R.P."/>
            <person name="Salamov A.A."/>
            <person name="Schneeberger K."/>
            <person name="Spannagl M."/>
            <person name="Wang X."/>
            <person name="Yang L."/>
            <person name="Nasrallah M.E."/>
            <person name="Bergelson J."/>
            <person name="Carrington J.C."/>
            <person name="Gaut B.S."/>
            <person name="Schmutz J."/>
            <person name="Mayer K.F.X."/>
            <person name="Van de Peer Y."/>
            <person name="Grigoriev I.V."/>
            <person name="Nordborg M."/>
            <person name="Weigel D."/>
            <person name="Guo Y.-L."/>
        </authorList>
    </citation>
    <scope>NUCLEOTIDE SEQUENCE [LARGE SCALE GENOMIC DNA]</scope>
    <source>
        <strain evidence="3">cv. MN47</strain>
    </source>
</reference>
<sequence>MQGNQIEARICSPLTSHYSTFIEEDEFYTIMNFRVVENSGFTKLTRSDFKIMFYDGTIVKEASSFSQDDYVVATPFGAIFNGYHDASYLITLVGRIIEASGLTNVTDEPSVIGGYRYSFTIEDQEGDGWPFDVITYNRNMFTISSLNPLIHEWSICVKILHVWHDLDDVSNSLNLILVDNQGTKIRAAIRESLVTKFSPLLIEDLWVILRKFLLTPDVDLVRTTPHRFKIQFSPDTCVEYLNFLTCDYDYFSFGRFRDIRTGISNPYIYVDLVGRVDNVNDIQLVQTVGSSKDISVVYFDLIDTELTHLNFRLTGESAFKFHKQWKDNIDDVVVCIIRFAKIVATSNRMWHCTNIGCSKIMVDPPLPGVVELKEWFADDCGSPRAVFKEARLT</sequence>
<evidence type="ECO:0000313" key="2">
    <source>
        <dbReference type="EMBL" id="EFH40103.1"/>
    </source>
</evidence>
<dbReference type="Gramene" id="scaffold_801041.1">
    <property type="protein sequence ID" value="scaffold_801041.1"/>
    <property type="gene ID" value="scaffold_801041.1"/>
</dbReference>